<gene>
    <name evidence="2" type="ORF">SAMN05443639_108283</name>
</gene>
<dbReference type="InterPro" id="IPR050855">
    <property type="entry name" value="NDM-1-like"/>
</dbReference>
<evidence type="ECO:0000259" key="1">
    <source>
        <dbReference type="SMART" id="SM00849"/>
    </source>
</evidence>
<dbReference type="PANTHER" id="PTHR42951">
    <property type="entry name" value="METALLO-BETA-LACTAMASE DOMAIN-CONTAINING"/>
    <property type="match status" value="1"/>
</dbReference>
<dbReference type="AlphaFoldDB" id="A0A1I0JYZ2"/>
<evidence type="ECO:0000313" key="2">
    <source>
        <dbReference type="EMBL" id="SEU16153.1"/>
    </source>
</evidence>
<dbReference type="SMART" id="SM00849">
    <property type="entry name" value="Lactamase_B"/>
    <property type="match status" value="1"/>
</dbReference>
<accession>A0A1I0JYZ2</accession>
<dbReference type="RefSeq" id="WP_245767580.1">
    <property type="nucleotide sequence ID" value="NZ_FOIJ01000008.1"/>
</dbReference>
<feature type="domain" description="Metallo-beta-lactamase" evidence="1">
    <location>
        <begin position="52"/>
        <end position="235"/>
    </location>
</feature>
<protein>
    <submittedName>
        <fullName evidence="2">Glyoxylase, beta-lactamase superfamily II</fullName>
    </submittedName>
</protein>
<dbReference type="Proteomes" id="UP000199181">
    <property type="component" value="Unassembled WGS sequence"/>
</dbReference>
<organism evidence="2 3">
    <name type="scientific">Stigmatella erecta</name>
    <dbReference type="NCBI Taxonomy" id="83460"/>
    <lineage>
        <taxon>Bacteria</taxon>
        <taxon>Pseudomonadati</taxon>
        <taxon>Myxococcota</taxon>
        <taxon>Myxococcia</taxon>
        <taxon>Myxococcales</taxon>
        <taxon>Cystobacterineae</taxon>
        <taxon>Archangiaceae</taxon>
        <taxon>Stigmatella</taxon>
    </lineage>
</organism>
<name>A0A1I0JYZ2_9BACT</name>
<dbReference type="SUPFAM" id="SSF56281">
    <property type="entry name" value="Metallo-hydrolase/oxidoreductase"/>
    <property type="match status" value="1"/>
</dbReference>
<dbReference type="Pfam" id="PF00753">
    <property type="entry name" value="Lactamase_B"/>
    <property type="match status" value="1"/>
</dbReference>
<dbReference type="InterPro" id="IPR036866">
    <property type="entry name" value="RibonucZ/Hydroxyglut_hydro"/>
</dbReference>
<sequence length="251" mass="26304">MADGGPSKWLRAVFVLGGLALLGLAAAWPSLPKRGPARVEVGEALTGVNTGQSYAWVLRTGAGAVLVDAGGDAEGQALLKELSAQGLGPEDVHGILITHGHIDHWAGAHLFPNARVWVGPGEAAILRGQLPLKSPVGRLTGLLPRPPVPAQLEAARDGEVLDLDGEKVLALHVPGHTPGSMMYLWRDVLFTGDSLVHSNSGLAPAPFLMSESRSQNVASLRKLPELPFTRTADGHAGVTDNAREALRGLLR</sequence>
<evidence type="ECO:0000313" key="3">
    <source>
        <dbReference type="Proteomes" id="UP000199181"/>
    </source>
</evidence>
<proteinExistence type="predicted"/>
<keyword evidence="3" id="KW-1185">Reference proteome</keyword>
<reference evidence="3" key="1">
    <citation type="submission" date="2016-10" db="EMBL/GenBank/DDBJ databases">
        <authorList>
            <person name="Varghese N."/>
            <person name="Submissions S."/>
        </authorList>
    </citation>
    <scope>NUCLEOTIDE SEQUENCE [LARGE SCALE GENOMIC DNA]</scope>
    <source>
        <strain evidence="3">DSM 16858</strain>
    </source>
</reference>
<dbReference type="EMBL" id="FOIJ01000008">
    <property type="protein sequence ID" value="SEU16153.1"/>
    <property type="molecule type" value="Genomic_DNA"/>
</dbReference>
<dbReference type="InterPro" id="IPR001279">
    <property type="entry name" value="Metallo-B-lactamas"/>
</dbReference>
<dbReference type="Gene3D" id="3.60.15.10">
    <property type="entry name" value="Ribonuclease Z/Hydroxyacylglutathione hydrolase-like"/>
    <property type="match status" value="1"/>
</dbReference>